<comment type="caution">
    <text evidence="1">The sequence shown here is derived from an EMBL/GenBank/DDBJ whole genome shotgun (WGS) entry which is preliminary data.</text>
</comment>
<dbReference type="AlphaFoldDB" id="A0A2G8YFG0"/>
<name>A0A2G8YFG0_TOXGO</name>
<evidence type="ECO:0000313" key="2">
    <source>
        <dbReference type="Proteomes" id="UP000236343"/>
    </source>
</evidence>
<sequence>MRSRFLGFSKRLLQEGLPFVKPLLVFSMHHTDTPLNCCPTSQGSEFRTRGEGEKRHVRESFLCAKTSFTPHHRKLIALRLNCTLDTSECQLMTPQGRAENLICSSVNGNGKSLDALYRGHIPFFCLVSLIADCA</sequence>
<evidence type="ECO:0000313" key="1">
    <source>
        <dbReference type="EMBL" id="PIM05619.1"/>
    </source>
</evidence>
<dbReference type="EMBL" id="AGQR02000017">
    <property type="protein sequence ID" value="PIM05619.1"/>
    <property type="molecule type" value="Genomic_DNA"/>
</dbReference>
<proteinExistence type="predicted"/>
<accession>A0A2G8YFG0</accession>
<dbReference type="Proteomes" id="UP000236343">
    <property type="component" value="Unassembled WGS sequence"/>
</dbReference>
<gene>
    <name evidence="1" type="ORF">TGCOUG_239083</name>
</gene>
<reference evidence="1 2" key="1">
    <citation type="journal article" date="2016" name="Nat. Commun.">
        <title>Local admixture of amplified and diversified secreted pathogenesis determinants shapes mosaic Toxoplasma gondii genomes.</title>
        <authorList>
            <person name="Lorenzi H."/>
            <person name="Khan A."/>
            <person name="Behnke M.S."/>
            <person name="Namasivayam S."/>
            <person name="Swapna L.S."/>
            <person name="Hadjithomas M."/>
            <person name="Karamycheva S."/>
            <person name="Pinney D."/>
            <person name="Brunk B.P."/>
            <person name="Ajioka J.W."/>
            <person name="Ajzenberg D."/>
            <person name="Boothroyd J.C."/>
            <person name="Boyle J.P."/>
            <person name="Darde M.L."/>
            <person name="Diaz-Miranda M.A."/>
            <person name="Dubey J.P."/>
            <person name="Fritz H.M."/>
            <person name="Gennari S.M."/>
            <person name="Gregory B.D."/>
            <person name="Kim K."/>
            <person name="Saeij J.P."/>
            <person name="Su C."/>
            <person name="White M.W."/>
            <person name="Zhu X.Q."/>
            <person name="Howe D.K."/>
            <person name="Rosenthal B.M."/>
            <person name="Grigg M.E."/>
            <person name="Parkinson J."/>
            <person name="Liu L."/>
            <person name="Kissinger J.C."/>
            <person name="Roos D.S."/>
            <person name="Sibley L.D."/>
        </authorList>
    </citation>
    <scope>NUCLEOTIDE SEQUENCE [LARGE SCALE GENOMIC DNA]</scope>
    <source>
        <strain evidence="1 2">COUG</strain>
    </source>
</reference>
<protein>
    <submittedName>
        <fullName evidence="1">Uncharacterized protein</fullName>
    </submittedName>
</protein>
<organism evidence="1 2">
    <name type="scientific">Toxoplasma gondii COUG</name>
    <dbReference type="NCBI Taxonomy" id="1074873"/>
    <lineage>
        <taxon>Eukaryota</taxon>
        <taxon>Sar</taxon>
        <taxon>Alveolata</taxon>
        <taxon>Apicomplexa</taxon>
        <taxon>Conoidasida</taxon>
        <taxon>Coccidia</taxon>
        <taxon>Eucoccidiorida</taxon>
        <taxon>Eimeriorina</taxon>
        <taxon>Sarcocystidae</taxon>
        <taxon>Toxoplasma</taxon>
    </lineage>
</organism>
<dbReference type="VEuPathDB" id="ToxoDB:TGCOUG_239083"/>